<reference evidence="2 3" key="1">
    <citation type="submission" date="2023-01" db="EMBL/GenBank/DDBJ databases">
        <title>Analysis of 21 Apiospora genomes using comparative genomics revels a genus with tremendous synthesis potential of carbohydrate active enzymes and secondary metabolites.</title>
        <authorList>
            <person name="Sorensen T."/>
        </authorList>
    </citation>
    <scope>NUCLEOTIDE SEQUENCE [LARGE SCALE GENOMIC DNA]</scope>
    <source>
        <strain evidence="2 3">CBS 114990</strain>
    </source>
</reference>
<dbReference type="EMBL" id="JAQQWN010000009">
    <property type="protein sequence ID" value="KAK8065299.1"/>
    <property type="molecule type" value="Genomic_DNA"/>
</dbReference>
<keyword evidence="1" id="KW-0812">Transmembrane</keyword>
<dbReference type="RefSeq" id="XP_066662053.1">
    <property type="nucleotide sequence ID" value="XM_066816361.1"/>
</dbReference>
<gene>
    <name evidence="2" type="ORF">PG997_012046</name>
</gene>
<evidence type="ECO:0000313" key="2">
    <source>
        <dbReference type="EMBL" id="KAK8065299.1"/>
    </source>
</evidence>
<keyword evidence="1" id="KW-0472">Membrane</keyword>
<dbReference type="GeneID" id="92049421"/>
<feature type="transmembrane region" description="Helical" evidence="1">
    <location>
        <begin position="28"/>
        <end position="46"/>
    </location>
</feature>
<accession>A0ABR1V5H3</accession>
<protein>
    <submittedName>
        <fullName evidence="2">Uncharacterized protein</fullName>
    </submittedName>
</protein>
<evidence type="ECO:0000256" key="1">
    <source>
        <dbReference type="SAM" id="Phobius"/>
    </source>
</evidence>
<comment type="caution">
    <text evidence="2">The sequence shown here is derived from an EMBL/GenBank/DDBJ whole genome shotgun (WGS) entry which is preliminary data.</text>
</comment>
<keyword evidence="1" id="KW-1133">Transmembrane helix</keyword>
<evidence type="ECO:0000313" key="3">
    <source>
        <dbReference type="Proteomes" id="UP001433268"/>
    </source>
</evidence>
<name>A0ABR1V5H3_9PEZI</name>
<keyword evidence="3" id="KW-1185">Reference proteome</keyword>
<sequence length="68" mass="7563">MSTQYGGPEFFGQVSGFLFRFPILRIRMFLLLFLVRVLVLVVTGLLPPSPAAKFCANLEQPLWPPGPA</sequence>
<organism evidence="2 3">
    <name type="scientific">Apiospora hydei</name>
    <dbReference type="NCBI Taxonomy" id="1337664"/>
    <lineage>
        <taxon>Eukaryota</taxon>
        <taxon>Fungi</taxon>
        <taxon>Dikarya</taxon>
        <taxon>Ascomycota</taxon>
        <taxon>Pezizomycotina</taxon>
        <taxon>Sordariomycetes</taxon>
        <taxon>Xylariomycetidae</taxon>
        <taxon>Amphisphaeriales</taxon>
        <taxon>Apiosporaceae</taxon>
        <taxon>Apiospora</taxon>
    </lineage>
</organism>
<dbReference type="Proteomes" id="UP001433268">
    <property type="component" value="Unassembled WGS sequence"/>
</dbReference>
<proteinExistence type="predicted"/>